<evidence type="ECO:0000313" key="2">
    <source>
        <dbReference type="Proteomes" id="UP000276133"/>
    </source>
</evidence>
<dbReference type="Proteomes" id="UP000276133">
    <property type="component" value="Unassembled WGS sequence"/>
</dbReference>
<keyword evidence="2" id="KW-1185">Reference proteome</keyword>
<dbReference type="AlphaFoldDB" id="A0A3M7PN92"/>
<dbReference type="EMBL" id="REGN01009867">
    <property type="protein sequence ID" value="RNA00201.1"/>
    <property type="molecule type" value="Genomic_DNA"/>
</dbReference>
<comment type="caution">
    <text evidence="1">The sequence shown here is derived from an EMBL/GenBank/DDBJ whole genome shotgun (WGS) entry which is preliminary data.</text>
</comment>
<evidence type="ECO:0000313" key="1">
    <source>
        <dbReference type="EMBL" id="RNA00201.1"/>
    </source>
</evidence>
<proteinExistence type="predicted"/>
<gene>
    <name evidence="1" type="ORF">BpHYR1_046477</name>
</gene>
<accession>A0A3M7PN92</accession>
<name>A0A3M7PN92_BRAPC</name>
<organism evidence="1 2">
    <name type="scientific">Brachionus plicatilis</name>
    <name type="common">Marine rotifer</name>
    <name type="synonym">Brachionus muelleri</name>
    <dbReference type="NCBI Taxonomy" id="10195"/>
    <lineage>
        <taxon>Eukaryota</taxon>
        <taxon>Metazoa</taxon>
        <taxon>Spiralia</taxon>
        <taxon>Gnathifera</taxon>
        <taxon>Rotifera</taxon>
        <taxon>Eurotatoria</taxon>
        <taxon>Monogononta</taxon>
        <taxon>Pseudotrocha</taxon>
        <taxon>Ploima</taxon>
        <taxon>Brachionidae</taxon>
        <taxon>Brachionus</taxon>
    </lineage>
</organism>
<sequence length="60" mass="7230">MNVLKNFNFYYLIELYELNELEVRTAQERQYGAFTIHYQETTLQDGKKISQEEFGAFELD</sequence>
<reference evidence="1 2" key="1">
    <citation type="journal article" date="2018" name="Sci. Rep.">
        <title>Genomic signatures of local adaptation to the degree of environmental predictability in rotifers.</title>
        <authorList>
            <person name="Franch-Gras L."/>
            <person name="Hahn C."/>
            <person name="Garcia-Roger E.M."/>
            <person name="Carmona M.J."/>
            <person name="Serra M."/>
            <person name="Gomez A."/>
        </authorList>
    </citation>
    <scope>NUCLEOTIDE SEQUENCE [LARGE SCALE GENOMIC DNA]</scope>
    <source>
        <strain evidence="1">HYR1</strain>
    </source>
</reference>
<protein>
    <submittedName>
        <fullName evidence="1">Uncharacterized protein</fullName>
    </submittedName>
</protein>